<feature type="region of interest" description="Disordered" evidence="2">
    <location>
        <begin position="1"/>
        <end position="20"/>
    </location>
</feature>
<reference evidence="3 4" key="1">
    <citation type="journal article" date="2021" name="Nat. Plants">
        <title>The Taxus genome provides insights into paclitaxel biosynthesis.</title>
        <authorList>
            <person name="Xiong X."/>
            <person name="Gou J."/>
            <person name="Liao Q."/>
            <person name="Li Y."/>
            <person name="Zhou Q."/>
            <person name="Bi G."/>
            <person name="Li C."/>
            <person name="Du R."/>
            <person name="Wang X."/>
            <person name="Sun T."/>
            <person name="Guo L."/>
            <person name="Liang H."/>
            <person name="Lu P."/>
            <person name="Wu Y."/>
            <person name="Zhang Z."/>
            <person name="Ro D.K."/>
            <person name="Shang Y."/>
            <person name="Huang S."/>
            <person name="Yan J."/>
        </authorList>
    </citation>
    <scope>NUCLEOTIDE SEQUENCE [LARGE SCALE GENOMIC DNA]</scope>
    <source>
        <strain evidence="3">Ta-2019</strain>
    </source>
</reference>
<gene>
    <name evidence="3" type="ORF">KI387_038222</name>
</gene>
<feature type="compositionally biased region" description="Polar residues" evidence="2">
    <location>
        <begin position="1"/>
        <end position="16"/>
    </location>
</feature>
<protein>
    <submittedName>
        <fullName evidence="3">Uncharacterized protein</fullName>
    </submittedName>
</protein>
<evidence type="ECO:0000313" key="3">
    <source>
        <dbReference type="EMBL" id="KAH9294634.1"/>
    </source>
</evidence>
<name>A0AA38CBV9_TAXCH</name>
<evidence type="ECO:0000313" key="4">
    <source>
        <dbReference type="Proteomes" id="UP000824469"/>
    </source>
</evidence>
<dbReference type="Proteomes" id="UP000824469">
    <property type="component" value="Unassembled WGS sequence"/>
</dbReference>
<dbReference type="EMBL" id="JAHRHJ020000011">
    <property type="protein sequence ID" value="KAH9294634.1"/>
    <property type="molecule type" value="Genomic_DNA"/>
</dbReference>
<comment type="caution">
    <text evidence="3">The sequence shown here is derived from an EMBL/GenBank/DDBJ whole genome shotgun (WGS) entry which is preliminary data.</text>
</comment>
<evidence type="ECO:0000256" key="2">
    <source>
        <dbReference type="SAM" id="MobiDB-lite"/>
    </source>
</evidence>
<sequence length="110" mass="12935">ETRATQNPEASFSSNRSRWEPECCQSFGCEFSYINENLVDFTDVKTEEEAREREARADEEIRAQLEEIERLQAEADERAATEAIALARLEDRNIHRMGDQDHEREWDREA</sequence>
<proteinExistence type="predicted"/>
<keyword evidence="1" id="KW-0175">Coiled coil</keyword>
<dbReference type="AlphaFoldDB" id="A0AA38CBV9"/>
<feature type="coiled-coil region" evidence="1">
    <location>
        <begin position="47"/>
        <end position="81"/>
    </location>
</feature>
<keyword evidence="4" id="KW-1185">Reference proteome</keyword>
<feature type="non-terminal residue" evidence="3">
    <location>
        <position position="1"/>
    </location>
</feature>
<feature type="non-terminal residue" evidence="3">
    <location>
        <position position="110"/>
    </location>
</feature>
<organism evidence="3 4">
    <name type="scientific">Taxus chinensis</name>
    <name type="common">Chinese yew</name>
    <name type="synonym">Taxus wallichiana var. chinensis</name>
    <dbReference type="NCBI Taxonomy" id="29808"/>
    <lineage>
        <taxon>Eukaryota</taxon>
        <taxon>Viridiplantae</taxon>
        <taxon>Streptophyta</taxon>
        <taxon>Embryophyta</taxon>
        <taxon>Tracheophyta</taxon>
        <taxon>Spermatophyta</taxon>
        <taxon>Pinopsida</taxon>
        <taxon>Pinidae</taxon>
        <taxon>Conifers II</taxon>
        <taxon>Cupressales</taxon>
        <taxon>Taxaceae</taxon>
        <taxon>Taxus</taxon>
    </lineage>
</organism>
<accession>A0AA38CBV9</accession>
<evidence type="ECO:0000256" key="1">
    <source>
        <dbReference type="SAM" id="Coils"/>
    </source>
</evidence>